<gene>
    <name evidence="1" type="ORF">PMAYCL1PPCAC_03211</name>
</gene>
<sequence length="206" mass="21994">MPPSPRSGFMKAACWGMNNCGILRAELYHISLSNIVSSAKRSSVSLREECLQLSLERQLHVVGEGCHARELQVASGLGSEVGQIDVGFSTIDDRVGVLACSLCRWSILHCDLSVSTALLRLPVSDDNCLLDLAELLKVLVEGLVRCVIGKAADENLGKSSVLRSCAHVRGSGCECSCSSCSLQLGHARASRGTAQTVQRVHLVCCN</sequence>
<accession>A0AAN4Z336</accession>
<comment type="caution">
    <text evidence="1">The sequence shown here is derived from an EMBL/GenBank/DDBJ whole genome shotgun (WGS) entry which is preliminary data.</text>
</comment>
<protein>
    <submittedName>
        <fullName evidence="1">Uncharacterized protein</fullName>
    </submittedName>
</protein>
<feature type="non-terminal residue" evidence="1">
    <location>
        <position position="206"/>
    </location>
</feature>
<proteinExistence type="predicted"/>
<reference evidence="2" key="1">
    <citation type="submission" date="2022-10" db="EMBL/GenBank/DDBJ databases">
        <title>Genome assembly of Pristionchus species.</title>
        <authorList>
            <person name="Yoshida K."/>
            <person name="Sommer R.J."/>
        </authorList>
    </citation>
    <scope>NUCLEOTIDE SEQUENCE [LARGE SCALE GENOMIC DNA]</scope>
    <source>
        <strain evidence="2">RS5460</strain>
    </source>
</reference>
<evidence type="ECO:0000313" key="1">
    <source>
        <dbReference type="EMBL" id="GMR33016.1"/>
    </source>
</evidence>
<keyword evidence="2" id="KW-1185">Reference proteome</keyword>
<name>A0AAN4Z336_9BILA</name>
<organism evidence="1 2">
    <name type="scientific">Pristionchus mayeri</name>
    <dbReference type="NCBI Taxonomy" id="1317129"/>
    <lineage>
        <taxon>Eukaryota</taxon>
        <taxon>Metazoa</taxon>
        <taxon>Ecdysozoa</taxon>
        <taxon>Nematoda</taxon>
        <taxon>Chromadorea</taxon>
        <taxon>Rhabditida</taxon>
        <taxon>Rhabditina</taxon>
        <taxon>Diplogasteromorpha</taxon>
        <taxon>Diplogasteroidea</taxon>
        <taxon>Neodiplogasteridae</taxon>
        <taxon>Pristionchus</taxon>
    </lineage>
</organism>
<evidence type="ECO:0000313" key="2">
    <source>
        <dbReference type="Proteomes" id="UP001328107"/>
    </source>
</evidence>
<dbReference type="AlphaFoldDB" id="A0AAN4Z336"/>
<dbReference type="EMBL" id="BTRK01000001">
    <property type="protein sequence ID" value="GMR33016.1"/>
    <property type="molecule type" value="Genomic_DNA"/>
</dbReference>
<dbReference type="Proteomes" id="UP001328107">
    <property type="component" value="Unassembled WGS sequence"/>
</dbReference>